<keyword evidence="1" id="KW-1133">Transmembrane helix</keyword>
<keyword evidence="1" id="KW-0812">Transmembrane</keyword>
<keyword evidence="3" id="KW-1185">Reference proteome</keyword>
<name>A0A2A2ELD7_9BIFI</name>
<evidence type="ECO:0000313" key="2">
    <source>
        <dbReference type="EMBL" id="PAU70024.1"/>
    </source>
</evidence>
<sequence>MKRFWSVLGVFLTLLLLCALLIGKTTHTYRYMWLAPIVAAVFSAAYALSLHDDGPQDPNRPH</sequence>
<dbReference type="Proteomes" id="UP000217986">
    <property type="component" value="Unassembled WGS sequence"/>
</dbReference>
<dbReference type="AlphaFoldDB" id="A0A2A2ELD7"/>
<keyword evidence="1" id="KW-0472">Membrane</keyword>
<feature type="transmembrane region" description="Helical" evidence="1">
    <location>
        <begin position="33"/>
        <end position="50"/>
    </location>
</feature>
<accession>A0A2A2ELD7</accession>
<organism evidence="2 3">
    <name type="scientific">Bifidobacterium italicum</name>
    <dbReference type="NCBI Taxonomy" id="1960968"/>
    <lineage>
        <taxon>Bacteria</taxon>
        <taxon>Bacillati</taxon>
        <taxon>Actinomycetota</taxon>
        <taxon>Actinomycetes</taxon>
        <taxon>Bifidobacteriales</taxon>
        <taxon>Bifidobacteriaceae</taxon>
        <taxon>Bifidobacterium</taxon>
    </lineage>
</organism>
<proteinExistence type="predicted"/>
<evidence type="ECO:0000256" key="1">
    <source>
        <dbReference type="SAM" id="Phobius"/>
    </source>
</evidence>
<protein>
    <submittedName>
        <fullName evidence="2">Uncharacterized protein</fullName>
    </submittedName>
</protein>
<dbReference type="EMBL" id="MVOG01000004">
    <property type="protein sequence ID" value="PAU70024.1"/>
    <property type="molecule type" value="Genomic_DNA"/>
</dbReference>
<evidence type="ECO:0000313" key="3">
    <source>
        <dbReference type="Proteomes" id="UP000217986"/>
    </source>
</evidence>
<gene>
    <name evidence="2" type="ORF">B1400_0218</name>
</gene>
<comment type="caution">
    <text evidence="2">The sequence shown here is derived from an EMBL/GenBank/DDBJ whole genome shotgun (WGS) entry which is preliminary data.</text>
</comment>
<reference evidence="2 3" key="1">
    <citation type="journal article" date="2017" name="ISME J.">
        <title>Unveiling bifidobacterial biogeography across the mammalian branch of the tree of life.</title>
        <authorList>
            <person name="Milani C."/>
            <person name="Mangifesta M."/>
            <person name="Mancabelli L."/>
            <person name="Lugli G.A."/>
            <person name="James K."/>
            <person name="Duranti S."/>
            <person name="Turroni F."/>
            <person name="Ferrario C."/>
            <person name="Ossiprandi M.C."/>
            <person name="van Sinderen D."/>
            <person name="Ventura M."/>
        </authorList>
    </citation>
    <scope>NUCLEOTIDE SEQUENCE [LARGE SCALE GENOMIC DNA]</scope>
    <source>
        <strain evidence="2 3">70</strain>
    </source>
</reference>